<reference evidence="3 8" key="4">
    <citation type="submission" date="2022-05" db="EMBL/GenBank/DDBJ databases">
        <title>Genome Sequencing of Bee-Associated Microbes.</title>
        <authorList>
            <person name="Dunlap C."/>
        </authorList>
    </citation>
    <scope>NUCLEOTIDE SEQUENCE [LARGE SCALE GENOMIC DNA]</scope>
    <source>
        <strain evidence="3 8">NRRL BD-083</strain>
    </source>
</reference>
<dbReference type="Proteomes" id="UP000037326">
    <property type="component" value="Unassembled WGS sequence"/>
</dbReference>
<gene>
    <name evidence="2" type="ORF">ACZ11_20160</name>
    <name evidence="5" type="ORF">CWD94_07195</name>
    <name evidence="4" type="ORF">CWD94_25680</name>
    <name evidence="3" type="ORF">M5W82_14765</name>
</gene>
<dbReference type="Proteomes" id="UP000232101">
    <property type="component" value="Unassembled WGS sequence"/>
</dbReference>
<reference evidence="4 7" key="3">
    <citation type="submission" date="2017-11" db="EMBL/GenBank/DDBJ databases">
        <title>Bacterial isolate from king chilli rhizosphere.</title>
        <authorList>
            <person name="Takhelmayum P."/>
            <person name="Sarangthem I."/>
        </authorList>
    </citation>
    <scope>NUCLEOTIDE SEQUENCE [LARGE SCALE GENOMIC DNA]</scope>
    <source>
        <strain evidence="7">t26</strain>
        <strain evidence="4">T26</strain>
    </source>
</reference>
<proteinExistence type="predicted"/>
<evidence type="ECO:0000313" key="5">
    <source>
        <dbReference type="EMBL" id="PJO44390.1"/>
    </source>
</evidence>
<sequence>MPQQFIELGEGYGDVYELLEIVRTNQDRFHQAFILTSTKEEKKVASLAVALKPVGESKFMPIYICREGIPFNEEQPSQRQKLFEESIKRLDRKAVVVEIKHSSIFSESKLFYQYLIGIMRLHHYIPALT</sequence>
<evidence type="ECO:0000313" key="2">
    <source>
        <dbReference type="EMBL" id="KMY29416.1"/>
    </source>
</evidence>
<comment type="caution">
    <text evidence="2">The sequence shown here is derived from an EMBL/GenBank/DDBJ whole genome shotgun (WGS) entry which is preliminary data.</text>
</comment>
<dbReference type="EMBL" id="PHQY01000379">
    <property type="protein sequence ID" value="PJO44390.1"/>
    <property type="molecule type" value="Genomic_DNA"/>
</dbReference>
<feature type="domain" description="DUF7147" evidence="1">
    <location>
        <begin position="1"/>
        <end position="125"/>
    </location>
</feature>
<keyword evidence="2" id="KW-0418">Kinase</keyword>
<dbReference type="EMBL" id="JAMDLZ010000024">
    <property type="protein sequence ID" value="MCY9548199.1"/>
    <property type="molecule type" value="Genomic_DNA"/>
</dbReference>
<evidence type="ECO:0000313" key="7">
    <source>
        <dbReference type="Proteomes" id="UP000232101"/>
    </source>
</evidence>
<dbReference type="EMBL" id="LFXJ01000010">
    <property type="protein sequence ID" value="KMY29416.1"/>
    <property type="molecule type" value="Genomic_DNA"/>
</dbReference>
<reference evidence="2" key="1">
    <citation type="submission" date="2015-07" db="EMBL/GenBank/DDBJ databases">
        <title>MeaNS - Measles Nucleotide Surveillance Program.</title>
        <authorList>
            <person name="Tran T."/>
            <person name="Druce J."/>
        </authorList>
    </citation>
    <scope>NUCLEOTIDE SEQUENCE</scope>
    <source>
        <strain evidence="2">DSM 23493</strain>
    </source>
</reference>
<dbReference type="STRING" id="582475.ACZ11_20160"/>
<evidence type="ECO:0000313" key="6">
    <source>
        <dbReference type="Proteomes" id="UP000037326"/>
    </source>
</evidence>
<dbReference type="PATRIC" id="fig|582475.4.peg.3118"/>
<accession>A0A0K9F5M3</accession>
<dbReference type="InterPro" id="IPR055571">
    <property type="entry name" value="DUF7147"/>
</dbReference>
<evidence type="ECO:0000313" key="3">
    <source>
        <dbReference type="EMBL" id="MCY9548199.1"/>
    </source>
</evidence>
<evidence type="ECO:0000259" key="1">
    <source>
        <dbReference type="Pfam" id="PF23648"/>
    </source>
</evidence>
<dbReference type="AlphaFoldDB" id="A0A0K9F5M3"/>
<dbReference type="GeneID" id="96600526"/>
<name>A0A0K9F5M3_9BACI</name>
<dbReference type="Proteomes" id="UP001527052">
    <property type="component" value="Unassembled WGS sequence"/>
</dbReference>
<dbReference type="RefSeq" id="WP_049668321.1">
    <property type="nucleotide sequence ID" value="NZ_CP158849.1"/>
</dbReference>
<keyword evidence="8" id="KW-1185">Reference proteome</keyword>
<reference evidence="6" key="2">
    <citation type="submission" date="2015-07" db="EMBL/GenBank/DDBJ databases">
        <authorList>
            <person name="Liu B."/>
            <person name="Wang J."/>
            <person name="Zhu Y."/>
            <person name="Liu G."/>
            <person name="Chen Q."/>
            <person name="Lan J."/>
            <person name="Che J."/>
            <person name="Ge C."/>
            <person name="Shi H."/>
            <person name="Pan Z."/>
            <person name="Liu X."/>
        </authorList>
    </citation>
    <scope>NUCLEOTIDE SEQUENCE [LARGE SCALE GENOMIC DNA]</scope>
    <source>
        <strain evidence="6">DSM 23493</strain>
    </source>
</reference>
<dbReference type="GO" id="GO:0016301">
    <property type="term" value="F:kinase activity"/>
    <property type="evidence" value="ECO:0007669"/>
    <property type="project" value="UniProtKB-KW"/>
</dbReference>
<keyword evidence="2" id="KW-0808">Transferase</keyword>
<evidence type="ECO:0000313" key="4">
    <source>
        <dbReference type="EMBL" id="PJO40937.1"/>
    </source>
</evidence>
<evidence type="ECO:0000313" key="8">
    <source>
        <dbReference type="Proteomes" id="UP001527052"/>
    </source>
</evidence>
<dbReference type="Pfam" id="PF23648">
    <property type="entry name" value="DUF7147"/>
    <property type="match status" value="1"/>
</dbReference>
<dbReference type="EMBL" id="PHQY01000691">
    <property type="protein sequence ID" value="PJO40937.1"/>
    <property type="molecule type" value="Genomic_DNA"/>
</dbReference>
<organism evidence="2 6">
    <name type="scientific">Lysinibacillus xylanilyticus</name>
    <dbReference type="NCBI Taxonomy" id="582475"/>
    <lineage>
        <taxon>Bacteria</taxon>
        <taxon>Bacillati</taxon>
        <taxon>Bacillota</taxon>
        <taxon>Bacilli</taxon>
        <taxon>Bacillales</taxon>
        <taxon>Bacillaceae</taxon>
        <taxon>Lysinibacillus</taxon>
    </lineage>
</organism>
<protein>
    <submittedName>
        <fullName evidence="2">Methylthioribose kinase</fullName>
    </submittedName>
</protein>
<dbReference type="OrthoDB" id="2427086at2"/>